<accession>A0ACB9P701</accession>
<dbReference type="Proteomes" id="UP000828941">
    <property type="component" value="Chromosome 5"/>
</dbReference>
<reference evidence="1 2" key="1">
    <citation type="journal article" date="2022" name="DNA Res.">
        <title>Chromosomal-level genome assembly of the orchid tree Bauhinia variegata (Leguminosae; Cercidoideae) supports the allotetraploid origin hypothesis of Bauhinia.</title>
        <authorList>
            <person name="Zhong Y."/>
            <person name="Chen Y."/>
            <person name="Zheng D."/>
            <person name="Pang J."/>
            <person name="Liu Y."/>
            <person name="Luo S."/>
            <person name="Meng S."/>
            <person name="Qian L."/>
            <person name="Wei D."/>
            <person name="Dai S."/>
            <person name="Zhou R."/>
        </authorList>
    </citation>
    <scope>NUCLEOTIDE SEQUENCE [LARGE SCALE GENOMIC DNA]</scope>
    <source>
        <strain evidence="1">BV-YZ2020</strain>
    </source>
</reference>
<protein>
    <submittedName>
        <fullName evidence="1">Uncharacterized protein</fullName>
    </submittedName>
</protein>
<organism evidence="1 2">
    <name type="scientific">Bauhinia variegata</name>
    <name type="common">Purple orchid tree</name>
    <name type="synonym">Phanera variegata</name>
    <dbReference type="NCBI Taxonomy" id="167791"/>
    <lineage>
        <taxon>Eukaryota</taxon>
        <taxon>Viridiplantae</taxon>
        <taxon>Streptophyta</taxon>
        <taxon>Embryophyta</taxon>
        <taxon>Tracheophyta</taxon>
        <taxon>Spermatophyta</taxon>
        <taxon>Magnoliopsida</taxon>
        <taxon>eudicotyledons</taxon>
        <taxon>Gunneridae</taxon>
        <taxon>Pentapetalae</taxon>
        <taxon>rosids</taxon>
        <taxon>fabids</taxon>
        <taxon>Fabales</taxon>
        <taxon>Fabaceae</taxon>
        <taxon>Cercidoideae</taxon>
        <taxon>Cercideae</taxon>
        <taxon>Bauhiniinae</taxon>
        <taxon>Bauhinia</taxon>
    </lineage>
</organism>
<gene>
    <name evidence="1" type="ORF">L6164_011518</name>
</gene>
<keyword evidence="2" id="KW-1185">Reference proteome</keyword>
<dbReference type="EMBL" id="CM039430">
    <property type="protein sequence ID" value="KAI4344272.1"/>
    <property type="molecule type" value="Genomic_DNA"/>
</dbReference>
<sequence length="228" mass="26031">MGEYENCQRLDLASSQSHLSSAATRSLLRRTLENLTEEKLQSVTFDGTLFHGVEQEQTPNGVIQDKDARLALMVVVSCLNMAQILDFTIIRFLLSVLVTSSSSENQQRFNRRKLSKICLRSLSISKDLKWTISIYRSCLALNDKELPRMIAALLPLRGGGAMSKFLHFFYSKLSPILGLHAYSRLSLQKWEQLVNKDLVLFQGTIERIQIQYLFLLLIAKDKLFLSMK</sequence>
<proteinExistence type="predicted"/>
<name>A0ACB9P701_BAUVA</name>
<comment type="caution">
    <text evidence="1">The sequence shown here is derived from an EMBL/GenBank/DDBJ whole genome shotgun (WGS) entry which is preliminary data.</text>
</comment>
<evidence type="ECO:0000313" key="1">
    <source>
        <dbReference type="EMBL" id="KAI4344272.1"/>
    </source>
</evidence>
<evidence type="ECO:0000313" key="2">
    <source>
        <dbReference type="Proteomes" id="UP000828941"/>
    </source>
</evidence>